<feature type="transmembrane region" description="Helical" evidence="1">
    <location>
        <begin position="40"/>
        <end position="63"/>
    </location>
</feature>
<keyword evidence="1" id="KW-0472">Membrane</keyword>
<feature type="transmembrane region" description="Helical" evidence="1">
    <location>
        <begin position="155"/>
        <end position="173"/>
    </location>
</feature>
<dbReference type="Proteomes" id="UP000054558">
    <property type="component" value="Unassembled WGS sequence"/>
</dbReference>
<evidence type="ECO:0000256" key="1">
    <source>
        <dbReference type="SAM" id="Phobius"/>
    </source>
</evidence>
<dbReference type="AlphaFoldDB" id="A0A1Y1IAJ9"/>
<organism evidence="3 4">
    <name type="scientific">Klebsormidium nitens</name>
    <name type="common">Green alga</name>
    <name type="synonym">Ulothrix nitens</name>
    <dbReference type="NCBI Taxonomy" id="105231"/>
    <lineage>
        <taxon>Eukaryota</taxon>
        <taxon>Viridiplantae</taxon>
        <taxon>Streptophyta</taxon>
        <taxon>Klebsormidiophyceae</taxon>
        <taxon>Klebsormidiales</taxon>
        <taxon>Klebsormidiaceae</taxon>
        <taxon>Klebsormidium</taxon>
    </lineage>
</organism>
<dbReference type="OMA" id="TKVRFCL"/>
<evidence type="ECO:0000313" key="4">
    <source>
        <dbReference type="Proteomes" id="UP000054558"/>
    </source>
</evidence>
<protein>
    <recommendedName>
        <fullName evidence="2">VTT domain-containing protein</fullName>
    </recommendedName>
</protein>
<proteinExistence type="predicted"/>
<name>A0A1Y1IAJ9_KLENI</name>
<keyword evidence="1" id="KW-1133">Transmembrane helix</keyword>
<sequence>MNHMALPLRLPLLAAFLSLAPVVCFPATFLLELYAGATLPFLGALLLVLLAKFFAAAAAYAVARSPLQPVVHACLANYRRYEVLQLGAARGGWKFMLLARLSPIPNFIVNYALWQVPVKDFLWPTAGAFPVVLQTVYLGHLLPSLATLPAATTPAVGRYCLLWLSLLICTLVLRKVRRACYTWSGLEVLPDTFGKSAIQLLLDEERGQPRGQLQGRGEEDGLLEAQSIQMERMQPG</sequence>
<dbReference type="PANTHER" id="PTHR47699">
    <property type="entry name" value="SNARE ASSOCIATED GOLGI PROTEIN FAMILY"/>
    <property type="match status" value="1"/>
</dbReference>
<feature type="transmembrane region" description="Helical" evidence="1">
    <location>
        <begin position="121"/>
        <end position="143"/>
    </location>
</feature>
<dbReference type="Pfam" id="PF09335">
    <property type="entry name" value="VTT_dom"/>
    <property type="match status" value="1"/>
</dbReference>
<keyword evidence="4" id="KW-1185">Reference proteome</keyword>
<dbReference type="InterPro" id="IPR032816">
    <property type="entry name" value="VTT_dom"/>
</dbReference>
<feature type="domain" description="VTT" evidence="2">
    <location>
        <begin position="25"/>
        <end position="140"/>
    </location>
</feature>
<dbReference type="OrthoDB" id="166803at2759"/>
<accession>A0A1Y1IAJ9</accession>
<gene>
    <name evidence="3" type="ORF">KFL_003920040</name>
</gene>
<dbReference type="STRING" id="105231.A0A1Y1IAJ9"/>
<dbReference type="EMBL" id="DF237341">
    <property type="protein sequence ID" value="GAQ87985.1"/>
    <property type="molecule type" value="Genomic_DNA"/>
</dbReference>
<reference evidence="3 4" key="1">
    <citation type="journal article" date="2014" name="Nat. Commun.">
        <title>Klebsormidium flaccidum genome reveals primary factors for plant terrestrial adaptation.</title>
        <authorList>
            <person name="Hori K."/>
            <person name="Maruyama F."/>
            <person name="Fujisawa T."/>
            <person name="Togashi T."/>
            <person name="Yamamoto N."/>
            <person name="Seo M."/>
            <person name="Sato S."/>
            <person name="Yamada T."/>
            <person name="Mori H."/>
            <person name="Tajima N."/>
            <person name="Moriyama T."/>
            <person name="Ikeuchi M."/>
            <person name="Watanabe M."/>
            <person name="Wada H."/>
            <person name="Kobayashi K."/>
            <person name="Saito M."/>
            <person name="Masuda T."/>
            <person name="Sasaki-Sekimoto Y."/>
            <person name="Mashiguchi K."/>
            <person name="Awai K."/>
            <person name="Shimojima M."/>
            <person name="Masuda S."/>
            <person name="Iwai M."/>
            <person name="Nobusawa T."/>
            <person name="Narise T."/>
            <person name="Kondo S."/>
            <person name="Saito H."/>
            <person name="Sato R."/>
            <person name="Murakawa M."/>
            <person name="Ihara Y."/>
            <person name="Oshima-Yamada Y."/>
            <person name="Ohtaka K."/>
            <person name="Satoh M."/>
            <person name="Sonobe K."/>
            <person name="Ishii M."/>
            <person name="Ohtani R."/>
            <person name="Kanamori-Sato M."/>
            <person name="Honoki R."/>
            <person name="Miyazaki D."/>
            <person name="Mochizuki H."/>
            <person name="Umetsu J."/>
            <person name="Higashi K."/>
            <person name="Shibata D."/>
            <person name="Kamiya Y."/>
            <person name="Sato N."/>
            <person name="Nakamura Y."/>
            <person name="Tabata S."/>
            <person name="Ida S."/>
            <person name="Kurokawa K."/>
            <person name="Ohta H."/>
        </authorList>
    </citation>
    <scope>NUCLEOTIDE SEQUENCE [LARGE SCALE GENOMIC DNA]</scope>
    <source>
        <strain evidence="3 4">NIES-2285</strain>
    </source>
</reference>
<dbReference type="PANTHER" id="PTHR47699:SF1">
    <property type="entry name" value="SNARE ASSOCIATED GOLGI PROTEIN FAMILY"/>
    <property type="match status" value="1"/>
</dbReference>
<evidence type="ECO:0000313" key="3">
    <source>
        <dbReference type="EMBL" id="GAQ87985.1"/>
    </source>
</evidence>
<keyword evidence="1" id="KW-0812">Transmembrane</keyword>
<evidence type="ECO:0000259" key="2">
    <source>
        <dbReference type="Pfam" id="PF09335"/>
    </source>
</evidence>